<comment type="caution">
    <text evidence="9">The sequence shown here is derived from an EMBL/GenBank/DDBJ whole genome shotgun (WGS) entry which is preliminary data.</text>
</comment>
<dbReference type="PANTHER" id="PTHR43856:SF1">
    <property type="entry name" value="MITOCHONDRIAL CARDIOLIPIN HYDROLASE"/>
    <property type="match status" value="1"/>
</dbReference>
<keyword evidence="5" id="KW-0442">Lipid degradation</keyword>
<gene>
    <name evidence="9" type="ORF">HNQ79_001847</name>
</gene>
<dbReference type="Proteomes" id="UP000540423">
    <property type="component" value="Unassembled WGS sequence"/>
</dbReference>
<dbReference type="GO" id="GO:0016042">
    <property type="term" value="P:lipid catabolic process"/>
    <property type="evidence" value="ECO:0007669"/>
    <property type="project" value="UniProtKB-KW"/>
</dbReference>
<keyword evidence="4" id="KW-0378">Hydrolase</keyword>
<feature type="chain" id="PRO_5030529325" description="phospholipase D" evidence="7">
    <location>
        <begin position="33"/>
        <end position="405"/>
    </location>
</feature>
<evidence type="ECO:0000256" key="3">
    <source>
        <dbReference type="ARBA" id="ARBA00012027"/>
    </source>
</evidence>
<evidence type="ECO:0000256" key="6">
    <source>
        <dbReference type="ARBA" id="ARBA00023098"/>
    </source>
</evidence>
<comment type="catalytic activity">
    <reaction evidence="1">
        <text>a 1,2-diacyl-sn-glycero-3-phosphocholine + H2O = a 1,2-diacyl-sn-glycero-3-phosphate + choline + H(+)</text>
        <dbReference type="Rhea" id="RHEA:14445"/>
        <dbReference type="ChEBI" id="CHEBI:15354"/>
        <dbReference type="ChEBI" id="CHEBI:15377"/>
        <dbReference type="ChEBI" id="CHEBI:15378"/>
        <dbReference type="ChEBI" id="CHEBI:57643"/>
        <dbReference type="ChEBI" id="CHEBI:58608"/>
        <dbReference type="EC" id="3.1.4.4"/>
    </reaction>
</comment>
<dbReference type="InterPro" id="IPR051406">
    <property type="entry name" value="PLD_domain"/>
</dbReference>
<evidence type="ECO:0000256" key="1">
    <source>
        <dbReference type="ARBA" id="ARBA00000798"/>
    </source>
</evidence>
<sequence>MQHSKHTRAGRMWTWGAGAAALALAVPVTAHAGVPGEAQAAAVTTTATFNDPSGDSAAQSRIRDHVKGLIEGAAAGSTISAGLYSFTDTQVSGALADAKRRGVDVRIVVDNAATGEGGQYAALKAALGTDQSKGSYVTNCGVNRGCIGDRVLMPSKPDDGSINHNKFWLFSETGGSKSVVVQSSANMTSTQRTDYFNNAVTIVDAGLYGVYRDYFADLAKRQVNNDYYRTPTAGAYKTYFFPRKEAAGKPWNDDASTDTVSLILGNVDCGAGTEVRMAANLFSRREVAEKLVAMKSAGCKVILANDGGTSMSDDVSGIVAGKMTERVQCAESVGDRKVGLHSKYVLINGTYEGRTGRKLVFTGSHNYSYAALRANDETLLKIDNAALYDQFKANHTEIMTFCEGS</sequence>
<feature type="signal peptide" evidence="7">
    <location>
        <begin position="1"/>
        <end position="32"/>
    </location>
</feature>
<evidence type="ECO:0000256" key="5">
    <source>
        <dbReference type="ARBA" id="ARBA00022963"/>
    </source>
</evidence>
<evidence type="ECO:0000256" key="2">
    <source>
        <dbReference type="ARBA" id="ARBA00008664"/>
    </source>
</evidence>
<evidence type="ECO:0000259" key="8">
    <source>
        <dbReference type="Pfam" id="PF13091"/>
    </source>
</evidence>
<dbReference type="Gene3D" id="3.30.870.10">
    <property type="entry name" value="Endonuclease Chain A"/>
    <property type="match status" value="2"/>
</dbReference>
<dbReference type="PANTHER" id="PTHR43856">
    <property type="entry name" value="CARDIOLIPIN HYDROLASE"/>
    <property type="match status" value="1"/>
</dbReference>
<dbReference type="Pfam" id="PF13091">
    <property type="entry name" value="PLDc_2"/>
    <property type="match status" value="2"/>
</dbReference>
<feature type="domain" description="Phospholipase D-like" evidence="8">
    <location>
        <begin position="74"/>
        <end position="217"/>
    </location>
</feature>
<protein>
    <recommendedName>
        <fullName evidence="3">phospholipase D</fullName>
        <ecNumber evidence="3">3.1.4.4</ecNumber>
    </recommendedName>
</protein>
<organism evidence="9 10">
    <name type="scientific">Streptomyces candidus</name>
    <dbReference type="NCBI Taxonomy" id="67283"/>
    <lineage>
        <taxon>Bacteria</taxon>
        <taxon>Bacillati</taxon>
        <taxon>Actinomycetota</taxon>
        <taxon>Actinomycetes</taxon>
        <taxon>Kitasatosporales</taxon>
        <taxon>Streptomycetaceae</taxon>
        <taxon>Streptomyces</taxon>
    </lineage>
</organism>
<dbReference type="EC" id="3.1.4.4" evidence="3"/>
<accession>A0A7X0LNY6</accession>
<evidence type="ECO:0000313" key="9">
    <source>
        <dbReference type="EMBL" id="MBB6435390.1"/>
    </source>
</evidence>
<evidence type="ECO:0000256" key="7">
    <source>
        <dbReference type="SAM" id="SignalP"/>
    </source>
</evidence>
<evidence type="ECO:0000313" key="10">
    <source>
        <dbReference type="Proteomes" id="UP000540423"/>
    </source>
</evidence>
<reference evidence="9 10" key="1">
    <citation type="submission" date="2020-08" db="EMBL/GenBank/DDBJ databases">
        <title>Genomic Encyclopedia of Type Strains, Phase IV (KMG-IV): sequencing the most valuable type-strain genomes for metagenomic binning, comparative biology and taxonomic classification.</title>
        <authorList>
            <person name="Goeker M."/>
        </authorList>
    </citation>
    <scope>NUCLEOTIDE SEQUENCE [LARGE SCALE GENOMIC DNA]</scope>
    <source>
        <strain evidence="9 10">DSM 40141</strain>
    </source>
</reference>
<dbReference type="InterPro" id="IPR025202">
    <property type="entry name" value="PLD-like_dom"/>
</dbReference>
<dbReference type="RefSeq" id="WP_185028929.1">
    <property type="nucleotide sequence ID" value="NZ_BNBN01000007.1"/>
</dbReference>
<proteinExistence type="inferred from homology"/>
<dbReference type="SUPFAM" id="SSF56024">
    <property type="entry name" value="Phospholipase D/nuclease"/>
    <property type="match status" value="2"/>
</dbReference>
<comment type="similarity">
    <text evidence="2">Belongs to the phospholipase D family.</text>
</comment>
<name>A0A7X0LNY6_9ACTN</name>
<keyword evidence="6" id="KW-0443">Lipid metabolism</keyword>
<evidence type="ECO:0000256" key="4">
    <source>
        <dbReference type="ARBA" id="ARBA00022801"/>
    </source>
</evidence>
<feature type="domain" description="Phospholipase D-like" evidence="8">
    <location>
        <begin position="271"/>
        <end position="394"/>
    </location>
</feature>
<keyword evidence="7" id="KW-0732">Signal</keyword>
<dbReference type="EMBL" id="JACHEM010000004">
    <property type="protein sequence ID" value="MBB6435390.1"/>
    <property type="molecule type" value="Genomic_DNA"/>
</dbReference>
<dbReference type="GO" id="GO:0016891">
    <property type="term" value="F:RNA endonuclease activity producing 5'-phosphomonoesters, hydrolytic mechanism"/>
    <property type="evidence" value="ECO:0007669"/>
    <property type="project" value="TreeGrafter"/>
</dbReference>
<keyword evidence="10" id="KW-1185">Reference proteome</keyword>
<dbReference type="AlphaFoldDB" id="A0A7X0LNY6"/>
<dbReference type="GO" id="GO:0004630">
    <property type="term" value="F:phospholipase D activity"/>
    <property type="evidence" value="ECO:0007669"/>
    <property type="project" value="UniProtKB-EC"/>
</dbReference>